<comment type="caution">
    <text evidence="2">The sequence shown here is derived from an EMBL/GenBank/DDBJ whole genome shotgun (WGS) entry which is preliminary data.</text>
</comment>
<dbReference type="SMART" id="SM00155">
    <property type="entry name" value="PLDc"/>
    <property type="match status" value="2"/>
</dbReference>
<dbReference type="GO" id="GO:0030572">
    <property type="term" value="F:phosphatidyltransferase activity"/>
    <property type="evidence" value="ECO:0007669"/>
    <property type="project" value="UniProtKB-ARBA"/>
</dbReference>
<dbReference type="AlphaFoldDB" id="A0A969Q0U8"/>
<dbReference type="RefSeq" id="WP_168009102.1">
    <property type="nucleotide sequence ID" value="NZ_JAATHJ010000037.1"/>
</dbReference>
<name>A0A969Q0U8_9BACI</name>
<proteinExistence type="predicted"/>
<keyword evidence="3" id="KW-1185">Reference proteome</keyword>
<reference evidence="2 3" key="1">
    <citation type="submission" date="2020-03" db="EMBL/GenBank/DDBJ databases">
        <title>Assessment of the enzymatic potential of alkaline-tolerant lipase obtained from Bacillus luteus H11 (technogenic soil) for the bioremediation of saline soils contaminated with petroleum substances.</title>
        <authorList>
            <person name="Kalwasinska A."/>
        </authorList>
    </citation>
    <scope>NUCLEOTIDE SEQUENCE [LARGE SCALE GENOMIC DNA]</scope>
    <source>
        <strain evidence="2 3">H11</strain>
    </source>
</reference>
<protein>
    <submittedName>
        <fullName evidence="2">Phospholipase D family protein</fullName>
    </submittedName>
</protein>
<accession>A0A969Q0U8</accession>
<dbReference type="PANTHER" id="PTHR21248:SF12">
    <property type="entry name" value="CARDIOLIPIN SYNTHASE C"/>
    <property type="match status" value="1"/>
</dbReference>
<gene>
    <name evidence="2" type="ORF">HCN83_15870</name>
</gene>
<organism evidence="2 3">
    <name type="scientific">Alkalicoccus luteus</name>
    <dbReference type="NCBI Taxonomy" id="1237094"/>
    <lineage>
        <taxon>Bacteria</taxon>
        <taxon>Bacillati</taxon>
        <taxon>Bacillota</taxon>
        <taxon>Bacilli</taxon>
        <taxon>Bacillales</taxon>
        <taxon>Bacillaceae</taxon>
        <taxon>Alkalicoccus</taxon>
    </lineage>
</organism>
<dbReference type="Gene3D" id="3.30.870.10">
    <property type="entry name" value="Endonuclease Chain A"/>
    <property type="match status" value="2"/>
</dbReference>
<sequence length="472" mass="53218">MVKKVLFIVAGLAGAFLLYLWIGGVLMLQLTVPEETGQPDTDRFMSESDSHDRVALIHDRIESKQTRTSLKEQAEDTLDVTMFKITDGTADMIFYTSLLEAADRGVQVRVLLDGIFHNLRGEKGAIAEAFTHHDNMELRFFEPVNVLKPWTLNNRMHDKLLIADDTFGMISGRNIGDRYFAREGVEGATDDRDAVVYNPQGADYEESGVIQMQRYFDEVWTSDYAQGADADIAEEAAEEMLEALRSEQVVLQAEEADIYGQTYDWEERTHAVNEITFIHNPLGRMNQEPVVWQVLTSLMENAEASVLMQSPFIVPTNPMLDALNREALPEEVRVVTNSLAASPNLPAYSRFTAHREDLAASEADLLEYQAEGHSIHGKSYVFDDRLTAVGSFNLDPRSVYLSTESMLVIDSEDVNHELRTELEQLMNEQSLQVTEDGDYAESDHVERAETSLTAEIGKRLLRPITAPFEHLF</sequence>
<dbReference type="PROSITE" id="PS50035">
    <property type="entry name" value="PLD"/>
    <property type="match status" value="2"/>
</dbReference>
<dbReference type="EMBL" id="JAATHJ010000037">
    <property type="protein sequence ID" value="NJP39047.1"/>
    <property type="molecule type" value="Genomic_DNA"/>
</dbReference>
<dbReference type="Pfam" id="PF13091">
    <property type="entry name" value="PLDc_2"/>
    <property type="match status" value="2"/>
</dbReference>
<feature type="domain" description="PLD phosphodiesterase" evidence="1">
    <location>
        <begin position="371"/>
        <end position="398"/>
    </location>
</feature>
<dbReference type="GO" id="GO:0032049">
    <property type="term" value="P:cardiolipin biosynthetic process"/>
    <property type="evidence" value="ECO:0007669"/>
    <property type="project" value="UniProtKB-ARBA"/>
</dbReference>
<dbReference type="SUPFAM" id="SSF56024">
    <property type="entry name" value="Phospholipase D/nuclease"/>
    <property type="match status" value="2"/>
</dbReference>
<dbReference type="CDD" id="cd09113">
    <property type="entry name" value="PLDc_ymdC_like_2"/>
    <property type="match status" value="1"/>
</dbReference>
<evidence type="ECO:0000259" key="1">
    <source>
        <dbReference type="PROSITE" id="PS50035"/>
    </source>
</evidence>
<dbReference type="PANTHER" id="PTHR21248">
    <property type="entry name" value="CARDIOLIPIN SYNTHASE"/>
    <property type="match status" value="1"/>
</dbReference>
<dbReference type="InterPro" id="IPR001736">
    <property type="entry name" value="PLipase_D/transphosphatidylase"/>
</dbReference>
<feature type="domain" description="PLD phosphodiesterase" evidence="1">
    <location>
        <begin position="152"/>
        <end position="179"/>
    </location>
</feature>
<evidence type="ECO:0000313" key="2">
    <source>
        <dbReference type="EMBL" id="NJP39047.1"/>
    </source>
</evidence>
<dbReference type="InterPro" id="IPR025202">
    <property type="entry name" value="PLD-like_dom"/>
</dbReference>
<dbReference type="Proteomes" id="UP000752012">
    <property type="component" value="Unassembled WGS sequence"/>
</dbReference>
<evidence type="ECO:0000313" key="3">
    <source>
        <dbReference type="Proteomes" id="UP000752012"/>
    </source>
</evidence>